<sequence>MKIGFVISMYDEIDTVNSTINNIKKNNSPIIVIQSDPKQSEKLVEQNQVDLYQKLPDLAGSKEDYLKERAANIFTTGARALTRNYSVGFTAAKDFDVDWWVAINGDVSISHLNGIKKIIRKMVQEKKTIGITRAVGQVFIESNQEFTRIQKDDTTDFMPQFFIVKSNLVEKGLFSKIEITNLYTSEQCFGDEVKRYCTENNTNFENITFIIS</sequence>
<dbReference type="AlphaFoldDB" id="A0A382Y8E5"/>
<feature type="non-terminal residue" evidence="1">
    <location>
        <position position="212"/>
    </location>
</feature>
<evidence type="ECO:0000313" key="1">
    <source>
        <dbReference type="EMBL" id="SVD79586.1"/>
    </source>
</evidence>
<evidence type="ECO:0008006" key="2">
    <source>
        <dbReference type="Google" id="ProtNLM"/>
    </source>
</evidence>
<gene>
    <name evidence="1" type="ORF">METZ01_LOCUS432440</name>
</gene>
<organism evidence="1">
    <name type="scientific">marine metagenome</name>
    <dbReference type="NCBI Taxonomy" id="408172"/>
    <lineage>
        <taxon>unclassified sequences</taxon>
        <taxon>metagenomes</taxon>
        <taxon>ecological metagenomes</taxon>
    </lineage>
</organism>
<reference evidence="1" key="1">
    <citation type="submission" date="2018-05" db="EMBL/GenBank/DDBJ databases">
        <authorList>
            <person name="Lanie J.A."/>
            <person name="Ng W.-L."/>
            <person name="Kazmierczak K.M."/>
            <person name="Andrzejewski T.M."/>
            <person name="Davidsen T.M."/>
            <person name="Wayne K.J."/>
            <person name="Tettelin H."/>
            <person name="Glass J.I."/>
            <person name="Rusch D."/>
            <person name="Podicherti R."/>
            <person name="Tsui H.-C.T."/>
            <person name="Winkler M.E."/>
        </authorList>
    </citation>
    <scope>NUCLEOTIDE SEQUENCE</scope>
</reference>
<name>A0A382Y8E5_9ZZZZ</name>
<dbReference type="EMBL" id="UINC01173795">
    <property type="protein sequence ID" value="SVD79586.1"/>
    <property type="molecule type" value="Genomic_DNA"/>
</dbReference>
<proteinExistence type="predicted"/>
<protein>
    <recommendedName>
        <fullName evidence="2">Glycosyltransferase 2-like domain-containing protein</fullName>
    </recommendedName>
</protein>
<accession>A0A382Y8E5</accession>